<keyword evidence="5 11" id="KW-0812">Transmembrane</keyword>
<comment type="similarity">
    <text evidence="2">Belongs to the MCU (TC 1.A.77) family.</text>
</comment>
<evidence type="ECO:0000256" key="2">
    <source>
        <dbReference type="ARBA" id="ARBA00005653"/>
    </source>
</evidence>
<evidence type="ECO:0000256" key="6">
    <source>
        <dbReference type="ARBA" id="ARBA00022837"/>
    </source>
</evidence>
<evidence type="ECO:0000256" key="11">
    <source>
        <dbReference type="SAM" id="Phobius"/>
    </source>
</evidence>
<keyword evidence="3" id="KW-0813">Transport</keyword>
<dbReference type="InterPro" id="IPR006769">
    <property type="entry name" value="MCU_C"/>
</dbReference>
<organism evidence="13 14">
    <name type="scientific">Stephania cephalantha</name>
    <dbReference type="NCBI Taxonomy" id="152367"/>
    <lineage>
        <taxon>Eukaryota</taxon>
        <taxon>Viridiplantae</taxon>
        <taxon>Streptophyta</taxon>
        <taxon>Embryophyta</taxon>
        <taxon>Tracheophyta</taxon>
        <taxon>Spermatophyta</taxon>
        <taxon>Magnoliopsida</taxon>
        <taxon>Ranunculales</taxon>
        <taxon>Menispermaceae</taxon>
        <taxon>Menispermoideae</taxon>
        <taxon>Cissampelideae</taxon>
        <taxon>Stephania</taxon>
    </lineage>
</organism>
<comment type="caution">
    <text evidence="13">The sequence shown here is derived from an EMBL/GenBank/DDBJ whole genome shotgun (WGS) entry which is preliminary data.</text>
</comment>
<evidence type="ECO:0000313" key="14">
    <source>
        <dbReference type="Proteomes" id="UP001419268"/>
    </source>
</evidence>
<keyword evidence="4" id="KW-0109">Calcium transport</keyword>
<dbReference type="EMBL" id="JBBNAG010000008">
    <property type="protein sequence ID" value="KAK9113175.1"/>
    <property type="molecule type" value="Genomic_DNA"/>
</dbReference>
<dbReference type="PANTHER" id="PTHR13462">
    <property type="entry name" value="CALCIUM UNIPORTER PROTEIN, MITOCHONDRIAL"/>
    <property type="match status" value="1"/>
</dbReference>
<evidence type="ECO:0000313" key="13">
    <source>
        <dbReference type="EMBL" id="KAK9113175.1"/>
    </source>
</evidence>
<reference evidence="13 14" key="1">
    <citation type="submission" date="2024-01" db="EMBL/GenBank/DDBJ databases">
        <title>Genome assemblies of Stephania.</title>
        <authorList>
            <person name="Yang L."/>
        </authorList>
    </citation>
    <scope>NUCLEOTIDE SEQUENCE [LARGE SCALE GENOMIC DNA]</scope>
    <source>
        <strain evidence="13">JXDWG</strain>
        <tissue evidence="13">Leaf</tissue>
    </source>
</reference>
<gene>
    <name evidence="13" type="ORF">Scep_020694</name>
</gene>
<protein>
    <recommendedName>
        <fullName evidence="12">Calcium uniporter protein C-terminal domain-containing protein</fullName>
    </recommendedName>
</protein>
<dbReference type="Pfam" id="PF04678">
    <property type="entry name" value="MCU"/>
    <property type="match status" value="1"/>
</dbReference>
<dbReference type="GO" id="GO:0036444">
    <property type="term" value="P:calcium import into the mitochondrion"/>
    <property type="evidence" value="ECO:0007669"/>
    <property type="project" value="TreeGrafter"/>
</dbReference>
<evidence type="ECO:0000256" key="1">
    <source>
        <dbReference type="ARBA" id="ARBA00004141"/>
    </source>
</evidence>
<evidence type="ECO:0000256" key="10">
    <source>
        <dbReference type="SAM" id="Coils"/>
    </source>
</evidence>
<dbReference type="GO" id="GO:0051560">
    <property type="term" value="P:mitochondrial calcium ion homeostasis"/>
    <property type="evidence" value="ECO:0007669"/>
    <property type="project" value="InterPro"/>
</dbReference>
<feature type="transmembrane region" description="Helical" evidence="11">
    <location>
        <begin position="227"/>
        <end position="246"/>
    </location>
</feature>
<keyword evidence="7 11" id="KW-1133">Transmembrane helix</keyword>
<dbReference type="PANTHER" id="PTHR13462:SF31">
    <property type="entry name" value="CALCIUM UNIPORTER PROTEIN 1, MITOCHONDRIAL"/>
    <property type="match status" value="1"/>
</dbReference>
<evidence type="ECO:0000256" key="5">
    <source>
        <dbReference type="ARBA" id="ARBA00022692"/>
    </source>
</evidence>
<comment type="subcellular location">
    <subcellularLocation>
        <location evidence="1">Membrane</location>
        <topology evidence="1">Multi-pass membrane protein</topology>
    </subcellularLocation>
</comment>
<dbReference type="AlphaFoldDB" id="A0AAP0IDK9"/>
<keyword evidence="10" id="KW-0175">Coiled coil</keyword>
<keyword evidence="8" id="KW-0406">Ion transport</keyword>
<dbReference type="GO" id="GO:0015292">
    <property type="term" value="F:uniporter activity"/>
    <property type="evidence" value="ECO:0007669"/>
    <property type="project" value="TreeGrafter"/>
</dbReference>
<dbReference type="GO" id="GO:0005262">
    <property type="term" value="F:calcium channel activity"/>
    <property type="evidence" value="ECO:0007669"/>
    <property type="project" value="TreeGrafter"/>
</dbReference>
<proteinExistence type="inferred from homology"/>
<keyword evidence="9 11" id="KW-0472">Membrane</keyword>
<feature type="transmembrane region" description="Helical" evidence="11">
    <location>
        <begin position="252"/>
        <end position="272"/>
    </location>
</feature>
<sequence length="338" mass="38981">MALRRSFQAQRLFARISSSPLSSSAPPLLAKYPITRLDQDSSNKNGVLNRLFLLQKRELVQSAVHLEIRDIPIGDKLVEKLKGMNLGRDRLRLDGLVDPAMKKVSVEDARKLLRFSQMEMLKSKLRQIPKSFISYSEFVRICKEGSSLNPQQGLEFAKMLDESGTVIVLGNVVFLHPQQILKTFEGAIQMPRSRQNDDSKRAELEKMEKEKEAIDVKADSMVRREMWCGLGLLVVQTMGFMRLTFWDLSWDVMEPICFFATSAYVILGYLFFLRTSKDPSFEGIFQIRFSAKQRWLMKVNKFDVERFNELQREFYCPLYAHSTSSSLRNSEGELTVHS</sequence>
<feature type="coiled-coil region" evidence="10">
    <location>
        <begin position="192"/>
        <end position="224"/>
    </location>
</feature>
<evidence type="ECO:0000256" key="9">
    <source>
        <dbReference type="ARBA" id="ARBA00023136"/>
    </source>
</evidence>
<accession>A0AAP0IDK9</accession>
<feature type="domain" description="Calcium uniporter protein C-terminal" evidence="12">
    <location>
        <begin position="152"/>
        <end position="310"/>
    </location>
</feature>
<evidence type="ECO:0000256" key="4">
    <source>
        <dbReference type="ARBA" id="ARBA00022568"/>
    </source>
</evidence>
<dbReference type="InterPro" id="IPR039055">
    <property type="entry name" value="MCU_fam"/>
</dbReference>
<keyword evidence="6" id="KW-0106">Calcium</keyword>
<evidence type="ECO:0000259" key="12">
    <source>
        <dbReference type="Pfam" id="PF04678"/>
    </source>
</evidence>
<evidence type="ECO:0000256" key="7">
    <source>
        <dbReference type="ARBA" id="ARBA00022989"/>
    </source>
</evidence>
<evidence type="ECO:0000256" key="8">
    <source>
        <dbReference type="ARBA" id="ARBA00023065"/>
    </source>
</evidence>
<dbReference type="Proteomes" id="UP001419268">
    <property type="component" value="Unassembled WGS sequence"/>
</dbReference>
<dbReference type="GO" id="GO:1990246">
    <property type="term" value="C:uniplex complex"/>
    <property type="evidence" value="ECO:0007669"/>
    <property type="project" value="TreeGrafter"/>
</dbReference>
<evidence type="ECO:0000256" key="3">
    <source>
        <dbReference type="ARBA" id="ARBA00022448"/>
    </source>
</evidence>
<keyword evidence="14" id="KW-1185">Reference proteome</keyword>
<name>A0AAP0IDK9_9MAGN</name>